<evidence type="ECO:0000256" key="5">
    <source>
        <dbReference type="PROSITE-ProRule" id="PRU00221"/>
    </source>
</evidence>
<dbReference type="SUPFAM" id="SSF50978">
    <property type="entry name" value="WD40 repeat-like"/>
    <property type="match status" value="1"/>
</dbReference>
<gene>
    <name evidence="6" type="ORF">KFE25_005777</name>
</gene>
<organism evidence="6 7">
    <name type="scientific">Diacronema lutheri</name>
    <name type="common">Unicellular marine alga</name>
    <name type="synonym">Monochrysis lutheri</name>
    <dbReference type="NCBI Taxonomy" id="2081491"/>
    <lineage>
        <taxon>Eukaryota</taxon>
        <taxon>Haptista</taxon>
        <taxon>Haptophyta</taxon>
        <taxon>Pavlovophyceae</taxon>
        <taxon>Pavlovales</taxon>
        <taxon>Pavlovaceae</taxon>
        <taxon>Diacronema</taxon>
    </lineage>
</organism>
<dbReference type="InterPro" id="IPR015943">
    <property type="entry name" value="WD40/YVTN_repeat-like_dom_sf"/>
</dbReference>
<evidence type="ECO:0000256" key="3">
    <source>
        <dbReference type="ARBA" id="ARBA00022737"/>
    </source>
</evidence>
<feature type="repeat" description="WD" evidence="5">
    <location>
        <begin position="308"/>
        <end position="340"/>
    </location>
</feature>
<dbReference type="AlphaFoldDB" id="A0A8J6C1Q3"/>
<dbReference type="Proteomes" id="UP000751190">
    <property type="component" value="Unassembled WGS sequence"/>
</dbReference>
<keyword evidence="4" id="KW-0539">Nucleus</keyword>
<reference evidence="6" key="1">
    <citation type="submission" date="2021-05" db="EMBL/GenBank/DDBJ databases">
        <title>The genome of the haptophyte Pavlova lutheri (Diacronema luteri, Pavlovales) - a model for lipid biosynthesis in eukaryotic algae.</title>
        <authorList>
            <person name="Hulatt C.J."/>
            <person name="Posewitz M.C."/>
        </authorList>
    </citation>
    <scope>NUCLEOTIDE SEQUENCE</scope>
    <source>
        <strain evidence="6">NIVA-4/92</strain>
    </source>
</reference>
<proteinExistence type="predicted"/>
<dbReference type="SMART" id="SM00320">
    <property type="entry name" value="WD40"/>
    <property type="match status" value="7"/>
</dbReference>
<dbReference type="PROSITE" id="PS50082">
    <property type="entry name" value="WD_REPEATS_2"/>
    <property type="match status" value="2"/>
</dbReference>
<sequence>MCALDEAWPSQLVECTDHIECVALSLDGQLACLGSAGGEILVVDVDSGRVAARLDGHAGGTLALCATHDGRLVSGGEDSFVRLHSLEALGEVGRLRFECAAGIHCPTGTWVSAVAAHPSRSRIVAAAGRTAIVADLDGGAFGGDGNAPAGSVCVLGPLARTIDCLAFLPDGTISSCGYGGVTLFRETCAGGAAEAAGADGAPRYEAVARFAKTYHDGVDGATLGYKGWLLSLAPAPTGDWLACGCSDNTVRLWRMANGQDFKCGGYSSKVSCVVWDSTGRYCATSGSNQATLWDCSGRGPAGSAPLACVGQKAAVSAIAFHPAGRYFASGSIDGVIKVYDTCTFEVGDLRAGRPHVCHALASASVAAVMNGGGGGGSVEHLVWSTRGVLIAACALGRCTALRCAV</sequence>
<accession>A0A8J6C1Q3</accession>
<name>A0A8J6C1Q3_DIALT</name>
<dbReference type="Pfam" id="PF00400">
    <property type="entry name" value="WD40"/>
    <property type="match status" value="4"/>
</dbReference>
<evidence type="ECO:0000256" key="4">
    <source>
        <dbReference type="ARBA" id="ARBA00023242"/>
    </source>
</evidence>
<dbReference type="Gene3D" id="2.130.10.10">
    <property type="entry name" value="YVTN repeat-like/Quinoprotein amine dehydrogenase"/>
    <property type="match status" value="2"/>
</dbReference>
<dbReference type="PROSITE" id="PS50294">
    <property type="entry name" value="WD_REPEATS_REGION"/>
    <property type="match status" value="1"/>
</dbReference>
<evidence type="ECO:0000313" key="7">
    <source>
        <dbReference type="Proteomes" id="UP000751190"/>
    </source>
</evidence>
<dbReference type="OrthoDB" id="2414538at2759"/>
<comment type="caution">
    <text evidence="6">The sequence shown here is derived from an EMBL/GenBank/DDBJ whole genome shotgun (WGS) entry which is preliminary data.</text>
</comment>
<keyword evidence="3" id="KW-0677">Repeat</keyword>
<dbReference type="PANTHER" id="PTHR19848">
    <property type="entry name" value="WD40 REPEAT PROTEIN"/>
    <property type="match status" value="1"/>
</dbReference>
<evidence type="ECO:0000313" key="6">
    <source>
        <dbReference type="EMBL" id="KAG8457764.1"/>
    </source>
</evidence>
<keyword evidence="2 5" id="KW-0853">WD repeat</keyword>
<feature type="repeat" description="WD" evidence="5">
    <location>
        <begin position="222"/>
        <end position="263"/>
    </location>
</feature>
<evidence type="ECO:0000256" key="1">
    <source>
        <dbReference type="ARBA" id="ARBA00004123"/>
    </source>
</evidence>
<keyword evidence="7" id="KW-1185">Reference proteome</keyword>
<dbReference type="GO" id="GO:0007219">
    <property type="term" value="P:Notch signaling pathway"/>
    <property type="evidence" value="ECO:0007669"/>
    <property type="project" value="TreeGrafter"/>
</dbReference>
<dbReference type="EMBL" id="JAGTXO010000063">
    <property type="protein sequence ID" value="KAG8457764.1"/>
    <property type="molecule type" value="Genomic_DNA"/>
</dbReference>
<dbReference type="PANTHER" id="PTHR19848:SF0">
    <property type="entry name" value="NOTCHLESS PROTEIN HOMOLOG 1"/>
    <property type="match status" value="1"/>
</dbReference>
<protein>
    <submittedName>
        <fullName evidence="6">Uncharacterized protein</fullName>
    </submittedName>
</protein>
<dbReference type="GO" id="GO:0005730">
    <property type="term" value="C:nucleolus"/>
    <property type="evidence" value="ECO:0007669"/>
    <property type="project" value="TreeGrafter"/>
</dbReference>
<dbReference type="InterPro" id="IPR036322">
    <property type="entry name" value="WD40_repeat_dom_sf"/>
</dbReference>
<dbReference type="GO" id="GO:0000027">
    <property type="term" value="P:ribosomal large subunit assembly"/>
    <property type="evidence" value="ECO:0007669"/>
    <property type="project" value="TreeGrafter"/>
</dbReference>
<dbReference type="InterPro" id="IPR001680">
    <property type="entry name" value="WD40_rpt"/>
</dbReference>
<evidence type="ECO:0000256" key="2">
    <source>
        <dbReference type="ARBA" id="ARBA00022574"/>
    </source>
</evidence>
<comment type="subcellular location">
    <subcellularLocation>
        <location evidence="1">Nucleus</location>
    </subcellularLocation>
</comment>